<dbReference type="PANTHER" id="PTHR30612">
    <property type="entry name" value="SECA INNER MEMBRANE COMPONENT OF SEC PROTEIN SECRETION SYSTEM"/>
    <property type="match status" value="1"/>
</dbReference>
<dbReference type="AlphaFoldDB" id="A0ABD1RE28"/>
<dbReference type="InterPro" id="IPR014018">
    <property type="entry name" value="SecA_motor_DEAD"/>
</dbReference>
<dbReference type="PROSITE" id="PS51196">
    <property type="entry name" value="SECA_MOTOR_DEAD"/>
    <property type="match status" value="1"/>
</dbReference>
<dbReference type="PROSITE" id="PS51192">
    <property type="entry name" value="HELICASE_ATP_BIND_1"/>
    <property type="match status" value="1"/>
</dbReference>
<evidence type="ECO:0000256" key="4">
    <source>
        <dbReference type="ARBA" id="ARBA00034043"/>
    </source>
</evidence>
<dbReference type="EMBL" id="JBFOLK010000009">
    <property type="protein sequence ID" value="KAL2486681.1"/>
    <property type="molecule type" value="Genomic_DNA"/>
</dbReference>
<evidence type="ECO:0000256" key="3">
    <source>
        <dbReference type="ARBA" id="ARBA00023010"/>
    </source>
</evidence>
<dbReference type="Proteomes" id="UP001604336">
    <property type="component" value="Unassembled WGS sequence"/>
</dbReference>
<comment type="caution">
    <text evidence="7">The sequence shown here is derived from an EMBL/GenBank/DDBJ whole genome shotgun (WGS) entry which is preliminary data.</text>
</comment>
<accession>A0ABD1RE28</accession>
<dbReference type="SMART" id="SM00957">
    <property type="entry name" value="SecA_DEAD"/>
    <property type="match status" value="1"/>
</dbReference>
<name>A0ABD1RE28_9LAMI</name>
<keyword evidence="8" id="KW-1185">Reference proteome</keyword>
<dbReference type="PANTHER" id="PTHR30612:SF0">
    <property type="entry name" value="CHLOROPLAST PROTEIN-TRANSPORTING ATPASE"/>
    <property type="match status" value="1"/>
</dbReference>
<keyword evidence="2" id="KW-0653">Protein transport</keyword>
<dbReference type="SUPFAM" id="SSF52540">
    <property type="entry name" value="P-loop containing nucleoside triphosphate hydrolases"/>
    <property type="match status" value="1"/>
</dbReference>
<evidence type="ECO:0000313" key="7">
    <source>
        <dbReference type="EMBL" id="KAL2486681.1"/>
    </source>
</evidence>
<dbReference type="Gene3D" id="3.40.50.300">
    <property type="entry name" value="P-loop containing nucleotide triphosphate hydrolases"/>
    <property type="match status" value="1"/>
</dbReference>
<dbReference type="GO" id="GO:0016464">
    <property type="term" value="F:chloroplast protein-transporting ATPase activity"/>
    <property type="evidence" value="ECO:0007669"/>
    <property type="project" value="UniProtKB-EC"/>
</dbReference>
<evidence type="ECO:0000256" key="1">
    <source>
        <dbReference type="ARBA" id="ARBA00012047"/>
    </source>
</evidence>
<evidence type="ECO:0000259" key="6">
    <source>
        <dbReference type="PROSITE" id="PS51196"/>
    </source>
</evidence>
<evidence type="ECO:0000313" key="8">
    <source>
        <dbReference type="Proteomes" id="UP001604336"/>
    </source>
</evidence>
<protein>
    <recommendedName>
        <fullName evidence="1">chloroplast protein-transporting ATPase</fullName>
        <ecNumber evidence="1">7.4.2.4</ecNumber>
    </recommendedName>
</protein>
<dbReference type="CDD" id="cd17928">
    <property type="entry name" value="DEXDc_SecA"/>
    <property type="match status" value="1"/>
</dbReference>
<evidence type="ECO:0000259" key="5">
    <source>
        <dbReference type="PROSITE" id="PS51192"/>
    </source>
</evidence>
<feature type="domain" description="SecA family profile" evidence="6">
    <location>
        <begin position="77"/>
        <end position="274"/>
    </location>
</feature>
<dbReference type="Pfam" id="PF07517">
    <property type="entry name" value="SecA_DEAD"/>
    <property type="match status" value="1"/>
</dbReference>
<gene>
    <name evidence="7" type="ORF">Adt_31437</name>
</gene>
<sequence length="274" mass="29839">MAIAPPLESTAVVHRRPSLSTSALCSNFILSRSSNWLGADFGTNSLKLRVGGGRRREGARGRRRLCAGPRAALGGIFGGIFGKDADTGESTKQMYSGTVALINKLEPEISTLSDSQLRERTSALQERARNVDSLDSLLPEAFAVVREASRRVLGLRPFDVQLIGGMVLHKGEIAEMKTGEGKTLVAILPAFLNALAGKGVHVVTVNDYLARRDCEWVGQVPRFLGLKVGLIQQNMTSEQRRENYLCDITYVTNSELGFDFLRDNLATESNSLAM</sequence>
<dbReference type="EC" id="7.4.2.4" evidence="1"/>
<dbReference type="InterPro" id="IPR000185">
    <property type="entry name" value="SecA"/>
</dbReference>
<proteinExistence type="predicted"/>
<dbReference type="PRINTS" id="PR00906">
    <property type="entry name" value="SECA"/>
</dbReference>
<feature type="domain" description="Helicase ATP-binding" evidence="5">
    <location>
        <begin position="163"/>
        <end position="274"/>
    </location>
</feature>
<keyword evidence="3" id="KW-0811">Translocation</keyword>
<reference evidence="8" key="1">
    <citation type="submission" date="2024-07" db="EMBL/GenBank/DDBJ databases">
        <title>Two chromosome-level genome assemblies of Korean endemic species Abeliophyllum distichum and Forsythia ovata (Oleaceae).</title>
        <authorList>
            <person name="Jang H."/>
        </authorList>
    </citation>
    <scope>NUCLEOTIDE SEQUENCE [LARGE SCALE GENOMIC DNA]</scope>
</reference>
<keyword evidence="2" id="KW-0813">Transport</keyword>
<organism evidence="7 8">
    <name type="scientific">Abeliophyllum distichum</name>
    <dbReference type="NCBI Taxonomy" id="126358"/>
    <lineage>
        <taxon>Eukaryota</taxon>
        <taxon>Viridiplantae</taxon>
        <taxon>Streptophyta</taxon>
        <taxon>Embryophyta</taxon>
        <taxon>Tracheophyta</taxon>
        <taxon>Spermatophyta</taxon>
        <taxon>Magnoliopsida</taxon>
        <taxon>eudicotyledons</taxon>
        <taxon>Gunneridae</taxon>
        <taxon>Pentapetalae</taxon>
        <taxon>asterids</taxon>
        <taxon>lamiids</taxon>
        <taxon>Lamiales</taxon>
        <taxon>Oleaceae</taxon>
        <taxon>Forsythieae</taxon>
        <taxon>Abeliophyllum</taxon>
    </lineage>
</organism>
<dbReference type="InterPro" id="IPR011115">
    <property type="entry name" value="SecA_DEAD"/>
</dbReference>
<comment type="catalytic activity">
    <reaction evidence="4">
        <text>ATP + H2O + chloroplast-proteinSide 1 = ADP + phosphate + chloroplast-proteinSide 2.</text>
        <dbReference type="EC" id="7.4.2.4"/>
    </reaction>
</comment>
<dbReference type="InterPro" id="IPR027417">
    <property type="entry name" value="P-loop_NTPase"/>
</dbReference>
<evidence type="ECO:0000256" key="2">
    <source>
        <dbReference type="ARBA" id="ARBA00022927"/>
    </source>
</evidence>
<dbReference type="InterPro" id="IPR014001">
    <property type="entry name" value="Helicase_ATP-bd"/>
</dbReference>